<keyword evidence="4" id="KW-0233">DNA recombination</keyword>
<comment type="caution">
    <text evidence="8">The sequence shown here is derived from an EMBL/GenBank/DDBJ whole genome shotgun (WGS) entry which is preliminary data.</text>
</comment>
<feature type="compositionally biased region" description="Basic and acidic residues" evidence="5">
    <location>
        <begin position="76"/>
        <end position="92"/>
    </location>
</feature>
<feature type="domain" description="Probable transposase IS891/IS1136/IS1341" evidence="6">
    <location>
        <begin position="165"/>
        <end position="253"/>
    </location>
</feature>
<dbReference type="PATRIC" id="fig|1227466.3.peg.3390"/>
<evidence type="ECO:0000256" key="2">
    <source>
        <dbReference type="ARBA" id="ARBA00022578"/>
    </source>
</evidence>
<keyword evidence="9" id="KW-1185">Reference proteome</keyword>
<feature type="non-terminal residue" evidence="8">
    <location>
        <position position="1"/>
    </location>
</feature>
<feature type="region of interest" description="Disordered" evidence="5">
    <location>
        <begin position="70"/>
        <end position="92"/>
    </location>
</feature>
<name>M0E6Q7_9EURY</name>
<dbReference type="AlphaFoldDB" id="M0E6Q7"/>
<evidence type="ECO:0000259" key="6">
    <source>
        <dbReference type="Pfam" id="PF01385"/>
    </source>
</evidence>
<evidence type="ECO:0000256" key="5">
    <source>
        <dbReference type="SAM" id="MobiDB-lite"/>
    </source>
</evidence>
<dbReference type="GO" id="GO:0032196">
    <property type="term" value="P:transposition"/>
    <property type="evidence" value="ECO:0007669"/>
    <property type="project" value="UniProtKB-KW"/>
</dbReference>
<dbReference type="GO" id="GO:0003677">
    <property type="term" value="F:DNA binding"/>
    <property type="evidence" value="ECO:0007669"/>
    <property type="project" value="UniProtKB-KW"/>
</dbReference>
<evidence type="ECO:0000256" key="3">
    <source>
        <dbReference type="ARBA" id="ARBA00023125"/>
    </source>
</evidence>
<accession>M0E6Q7</accession>
<dbReference type="GO" id="GO:0006310">
    <property type="term" value="P:DNA recombination"/>
    <property type="evidence" value="ECO:0007669"/>
    <property type="project" value="UniProtKB-KW"/>
</dbReference>
<reference evidence="8 9" key="1">
    <citation type="journal article" date="2014" name="PLoS Genet.">
        <title>Phylogenetically driven sequencing of extremely halophilic archaea reveals strategies for static and dynamic osmo-response.</title>
        <authorList>
            <person name="Becker E.A."/>
            <person name="Seitzer P.M."/>
            <person name="Tritt A."/>
            <person name="Larsen D."/>
            <person name="Krusor M."/>
            <person name="Yao A.I."/>
            <person name="Wu D."/>
            <person name="Madern D."/>
            <person name="Eisen J.A."/>
            <person name="Darling A.E."/>
            <person name="Facciotti M.T."/>
        </authorList>
    </citation>
    <scope>NUCLEOTIDE SEQUENCE [LARGE SCALE GENOMIC DNA]</scope>
    <source>
        <strain evidence="8 9">DSM 10284</strain>
    </source>
</reference>
<dbReference type="Pfam" id="PF01385">
    <property type="entry name" value="OrfB_IS605"/>
    <property type="match status" value="1"/>
</dbReference>
<dbReference type="NCBIfam" id="NF040570">
    <property type="entry name" value="guided_TnpB"/>
    <property type="match status" value="1"/>
</dbReference>
<evidence type="ECO:0000256" key="4">
    <source>
        <dbReference type="ARBA" id="ARBA00023172"/>
    </source>
</evidence>
<evidence type="ECO:0000259" key="7">
    <source>
        <dbReference type="Pfam" id="PF07282"/>
    </source>
</evidence>
<dbReference type="EMBL" id="AOJL01000062">
    <property type="protein sequence ID" value="ELZ43460.1"/>
    <property type="molecule type" value="Genomic_DNA"/>
</dbReference>
<dbReference type="InterPro" id="IPR010095">
    <property type="entry name" value="Cas12f1-like_TNB"/>
</dbReference>
<dbReference type="STRING" id="1227466.C464_17077"/>
<dbReference type="RefSeq" id="WP_006114947.1">
    <property type="nucleotide sequence ID" value="NZ_AOJL01000062.1"/>
</dbReference>
<protein>
    <submittedName>
        <fullName evidence="8">Transposase, IS605 OrfB family protein</fullName>
    </submittedName>
</protein>
<evidence type="ECO:0000313" key="9">
    <source>
        <dbReference type="Proteomes" id="UP000011509"/>
    </source>
</evidence>
<sequence length="407" mass="46610">SKIWNVARWTTDRIWDATGEIPNGSVLKSYMKNQPCWKDLNAQSSQKVIEELSDAFQSWFDLRYNSSEANPPGYRKHGDTRPRSTVTFKEDGFKHDPQNNRVRLSKGSNLKEHFSDFLLCEYQSRPDIDLSEVKSVQNVRAVWNGDEWELHFVCKVGIESADPPLGITNIATVAFPDEYVLYPGNSLKEDKHYFTRAEYDTEGENDPSEKSMWARRKLSERETHYYHTLTDAIITECVERGVGTLAVSWPEDVRESDWGKTGNKKLHSWAFDRISQYLEYKGEMRGVVVLKENEWDTSRTCSRCGDDAKSNRVERGLYVCSSEWDTSRTCSRCGDDAKSNRVERGLYVCSSCELVANADCNGAENMRQKITPSPHGEDRSNGCVAQPSTHLFDRESGRFQTREQVVS</sequence>
<comment type="similarity">
    <text evidence="1">In the C-terminal section; belongs to the transposase 35 family.</text>
</comment>
<keyword evidence="3" id="KW-0238">DNA-binding</keyword>
<dbReference type="InterPro" id="IPR001959">
    <property type="entry name" value="Transposase"/>
</dbReference>
<evidence type="ECO:0000256" key="1">
    <source>
        <dbReference type="ARBA" id="ARBA00008761"/>
    </source>
</evidence>
<feature type="domain" description="Cas12f1-like TNB" evidence="7">
    <location>
        <begin position="271"/>
        <end position="321"/>
    </location>
</feature>
<dbReference type="Proteomes" id="UP000011509">
    <property type="component" value="Unassembled WGS sequence"/>
</dbReference>
<gene>
    <name evidence="8" type="ORF">C464_17077</name>
</gene>
<organism evidence="8 9">
    <name type="scientific">Halorubrum coriense DSM 10284</name>
    <dbReference type="NCBI Taxonomy" id="1227466"/>
    <lineage>
        <taxon>Archaea</taxon>
        <taxon>Methanobacteriati</taxon>
        <taxon>Methanobacteriota</taxon>
        <taxon>Stenosarchaea group</taxon>
        <taxon>Halobacteria</taxon>
        <taxon>Halobacteriales</taxon>
        <taxon>Haloferacaceae</taxon>
        <taxon>Halorubrum</taxon>
    </lineage>
</organism>
<dbReference type="Pfam" id="PF07282">
    <property type="entry name" value="Cas12f1-like_TNB"/>
    <property type="match status" value="1"/>
</dbReference>
<keyword evidence="2" id="KW-0815">Transposition</keyword>
<evidence type="ECO:0000313" key="8">
    <source>
        <dbReference type="EMBL" id="ELZ43460.1"/>
    </source>
</evidence>
<proteinExistence type="inferred from homology"/>